<name>J9FCR4_9ZZZZ</name>
<sequence>MKRRLLIIMVISVGVVKGAVLVKAISRVIGRYYVRVAYDLVKVEKPPIKMVPIHCG</sequence>
<dbReference type="AlphaFoldDB" id="J9FCR4"/>
<proteinExistence type="predicted"/>
<evidence type="ECO:0000313" key="1">
    <source>
        <dbReference type="EMBL" id="EJW92218.1"/>
    </source>
</evidence>
<comment type="caution">
    <text evidence="1">The sequence shown here is derived from an EMBL/GenBank/DDBJ whole genome shotgun (WGS) entry which is preliminary data.</text>
</comment>
<gene>
    <name evidence="1" type="ORF">EVA_19676</name>
</gene>
<dbReference type="EMBL" id="AMCI01007684">
    <property type="protein sequence ID" value="EJW92218.1"/>
    <property type="molecule type" value="Genomic_DNA"/>
</dbReference>
<organism evidence="1">
    <name type="scientific">gut metagenome</name>
    <dbReference type="NCBI Taxonomy" id="749906"/>
    <lineage>
        <taxon>unclassified sequences</taxon>
        <taxon>metagenomes</taxon>
        <taxon>organismal metagenomes</taxon>
    </lineage>
</organism>
<reference evidence="1" key="1">
    <citation type="journal article" date="2012" name="PLoS ONE">
        <title>Gene sets for utilization of primary and secondary nutrition supplies in the distal gut of endangered iberian lynx.</title>
        <authorList>
            <person name="Alcaide M."/>
            <person name="Messina E."/>
            <person name="Richter M."/>
            <person name="Bargiela R."/>
            <person name="Peplies J."/>
            <person name="Huws S.A."/>
            <person name="Newbold C.J."/>
            <person name="Golyshin P.N."/>
            <person name="Simon M.A."/>
            <person name="Lopez G."/>
            <person name="Yakimov M.M."/>
            <person name="Ferrer M."/>
        </authorList>
    </citation>
    <scope>NUCLEOTIDE SEQUENCE</scope>
</reference>
<accession>J9FCR4</accession>
<protein>
    <submittedName>
        <fullName evidence="1">Secreted protein</fullName>
    </submittedName>
</protein>